<dbReference type="PANTHER" id="PTHR43142">
    <property type="entry name" value="CARBOXYLIC ESTER HYDROLASE"/>
    <property type="match status" value="1"/>
</dbReference>
<accession>A0A0C3B9T3</accession>
<evidence type="ECO:0000313" key="5">
    <source>
        <dbReference type="Proteomes" id="UP000054166"/>
    </source>
</evidence>
<dbReference type="GO" id="GO:0016787">
    <property type="term" value="F:hydrolase activity"/>
    <property type="evidence" value="ECO:0007669"/>
    <property type="project" value="UniProtKB-KW"/>
</dbReference>
<name>A0A0C3B9T3_PILCF</name>
<proteinExistence type="inferred from homology"/>
<dbReference type="InParanoid" id="A0A0C3B9T3"/>
<dbReference type="PANTHER" id="PTHR43142:SF1">
    <property type="entry name" value="CARBOXYLIC ESTER HYDROLASE"/>
    <property type="match status" value="1"/>
</dbReference>
<dbReference type="InterPro" id="IPR029058">
    <property type="entry name" value="AB_hydrolase_fold"/>
</dbReference>
<evidence type="ECO:0000256" key="1">
    <source>
        <dbReference type="ARBA" id="ARBA00005964"/>
    </source>
</evidence>
<comment type="similarity">
    <text evidence="1">Belongs to the type-B carboxylesterase/lipase family.</text>
</comment>
<reference evidence="5" key="2">
    <citation type="submission" date="2015-01" db="EMBL/GenBank/DDBJ databases">
        <title>Evolutionary Origins and Diversification of the Mycorrhizal Mutualists.</title>
        <authorList>
            <consortium name="DOE Joint Genome Institute"/>
            <consortium name="Mycorrhizal Genomics Consortium"/>
            <person name="Kohler A."/>
            <person name="Kuo A."/>
            <person name="Nagy L.G."/>
            <person name="Floudas D."/>
            <person name="Copeland A."/>
            <person name="Barry K.W."/>
            <person name="Cichocki N."/>
            <person name="Veneault-Fourrey C."/>
            <person name="LaButti K."/>
            <person name="Lindquist E.A."/>
            <person name="Lipzen A."/>
            <person name="Lundell T."/>
            <person name="Morin E."/>
            <person name="Murat C."/>
            <person name="Riley R."/>
            <person name="Ohm R."/>
            <person name="Sun H."/>
            <person name="Tunlid A."/>
            <person name="Henrissat B."/>
            <person name="Grigoriev I.V."/>
            <person name="Hibbett D.S."/>
            <person name="Martin F."/>
        </authorList>
    </citation>
    <scope>NUCLEOTIDE SEQUENCE [LARGE SCALE GENOMIC DNA]</scope>
    <source>
        <strain evidence="5">F 1598</strain>
    </source>
</reference>
<dbReference type="OrthoDB" id="408631at2759"/>
<protein>
    <recommendedName>
        <fullName evidence="3">Carboxylesterase type B domain-containing protein</fullName>
    </recommendedName>
</protein>
<dbReference type="STRING" id="765440.A0A0C3B9T3"/>
<feature type="domain" description="Carboxylesterase type B" evidence="3">
    <location>
        <begin position="14"/>
        <end position="122"/>
    </location>
</feature>
<dbReference type="HOGENOM" id="CLU_006586_4_1_1"/>
<evidence type="ECO:0000313" key="4">
    <source>
        <dbReference type="EMBL" id="KIM83053.1"/>
    </source>
</evidence>
<dbReference type="EMBL" id="KN832992">
    <property type="protein sequence ID" value="KIM83053.1"/>
    <property type="molecule type" value="Genomic_DNA"/>
</dbReference>
<evidence type="ECO:0000259" key="3">
    <source>
        <dbReference type="Pfam" id="PF00135"/>
    </source>
</evidence>
<feature type="non-terminal residue" evidence="4">
    <location>
        <position position="1"/>
    </location>
</feature>
<evidence type="ECO:0000256" key="2">
    <source>
        <dbReference type="ARBA" id="ARBA00022801"/>
    </source>
</evidence>
<organism evidence="4 5">
    <name type="scientific">Piloderma croceum (strain F 1598)</name>
    <dbReference type="NCBI Taxonomy" id="765440"/>
    <lineage>
        <taxon>Eukaryota</taxon>
        <taxon>Fungi</taxon>
        <taxon>Dikarya</taxon>
        <taxon>Basidiomycota</taxon>
        <taxon>Agaricomycotina</taxon>
        <taxon>Agaricomycetes</taxon>
        <taxon>Agaricomycetidae</taxon>
        <taxon>Atheliales</taxon>
        <taxon>Atheliaceae</taxon>
        <taxon>Piloderma</taxon>
    </lineage>
</organism>
<sequence>VDLGYAMYQGSTDPSTNISSFFSILFAAPPIGALWFQAPQAPNNETGIQDATSNAPQCYQALYGRIGSKLRMPAKGLRVIVFIHSDGYHGGRASLYHQADLVTDSQNQAIAVFIQYRLGVFGNVYPSFQFCGY</sequence>
<keyword evidence="2" id="KW-0378">Hydrolase</keyword>
<dbReference type="Gene3D" id="3.40.50.1820">
    <property type="entry name" value="alpha/beta hydrolase"/>
    <property type="match status" value="1"/>
</dbReference>
<keyword evidence="5" id="KW-1185">Reference proteome</keyword>
<dbReference type="Proteomes" id="UP000054166">
    <property type="component" value="Unassembled WGS sequence"/>
</dbReference>
<reference evidence="4 5" key="1">
    <citation type="submission" date="2014-04" db="EMBL/GenBank/DDBJ databases">
        <authorList>
            <consortium name="DOE Joint Genome Institute"/>
            <person name="Kuo A."/>
            <person name="Tarkka M."/>
            <person name="Buscot F."/>
            <person name="Kohler A."/>
            <person name="Nagy L.G."/>
            <person name="Floudas D."/>
            <person name="Copeland A."/>
            <person name="Barry K.W."/>
            <person name="Cichocki N."/>
            <person name="Veneault-Fourrey C."/>
            <person name="LaButti K."/>
            <person name="Lindquist E.A."/>
            <person name="Lipzen A."/>
            <person name="Lundell T."/>
            <person name="Morin E."/>
            <person name="Murat C."/>
            <person name="Sun H."/>
            <person name="Tunlid A."/>
            <person name="Henrissat B."/>
            <person name="Grigoriev I.V."/>
            <person name="Hibbett D.S."/>
            <person name="Martin F."/>
            <person name="Nordberg H.P."/>
            <person name="Cantor M.N."/>
            <person name="Hua S.X."/>
        </authorList>
    </citation>
    <scope>NUCLEOTIDE SEQUENCE [LARGE SCALE GENOMIC DNA]</scope>
    <source>
        <strain evidence="4 5">F 1598</strain>
    </source>
</reference>
<dbReference type="InterPro" id="IPR002018">
    <property type="entry name" value="CarbesteraseB"/>
</dbReference>
<dbReference type="Pfam" id="PF00135">
    <property type="entry name" value="COesterase"/>
    <property type="match status" value="1"/>
</dbReference>
<dbReference type="SUPFAM" id="SSF53474">
    <property type="entry name" value="alpha/beta-Hydrolases"/>
    <property type="match status" value="1"/>
</dbReference>
<dbReference type="AlphaFoldDB" id="A0A0C3B9T3"/>
<gene>
    <name evidence="4" type="ORF">PILCRDRAFT_70060</name>
</gene>